<dbReference type="GO" id="GO:0032259">
    <property type="term" value="P:methylation"/>
    <property type="evidence" value="ECO:0007669"/>
    <property type="project" value="UniProtKB-KW"/>
</dbReference>
<reference evidence="2 3" key="1">
    <citation type="submission" date="2020-04" db="EMBL/GenBank/DDBJ databases">
        <title>Gordonia sp. nov. TBRC 11910.</title>
        <authorList>
            <person name="Suriyachadkun C."/>
        </authorList>
    </citation>
    <scope>NUCLEOTIDE SEQUENCE [LARGE SCALE GENOMIC DNA]</scope>
    <source>
        <strain evidence="2 3">TBRC 11910</strain>
    </source>
</reference>
<evidence type="ECO:0000313" key="2">
    <source>
        <dbReference type="EMBL" id="NMO04990.1"/>
    </source>
</evidence>
<keyword evidence="2" id="KW-0808">Transferase</keyword>
<name>A0A848L1V1_9ACTN</name>
<organism evidence="2 3">
    <name type="scientific">Gordonia asplenii</name>
    <dbReference type="NCBI Taxonomy" id="2725283"/>
    <lineage>
        <taxon>Bacteria</taxon>
        <taxon>Bacillati</taxon>
        <taxon>Actinomycetota</taxon>
        <taxon>Actinomycetes</taxon>
        <taxon>Mycobacteriales</taxon>
        <taxon>Gordoniaceae</taxon>
        <taxon>Gordonia</taxon>
    </lineage>
</organism>
<comment type="caution">
    <text evidence="2">The sequence shown here is derived from an EMBL/GenBank/DDBJ whole genome shotgun (WGS) entry which is preliminary data.</text>
</comment>
<keyword evidence="2" id="KW-0489">Methyltransferase</keyword>
<dbReference type="GO" id="GO:0008757">
    <property type="term" value="F:S-adenosylmethionine-dependent methyltransferase activity"/>
    <property type="evidence" value="ECO:0007669"/>
    <property type="project" value="InterPro"/>
</dbReference>
<dbReference type="InterPro" id="IPR029063">
    <property type="entry name" value="SAM-dependent_MTases_sf"/>
</dbReference>
<dbReference type="NCBIfam" id="NF041255">
    <property type="entry name" value="mycofact_MftM"/>
    <property type="match status" value="1"/>
</dbReference>
<dbReference type="CDD" id="cd02440">
    <property type="entry name" value="AdoMet_MTases"/>
    <property type="match status" value="1"/>
</dbReference>
<dbReference type="AlphaFoldDB" id="A0A848L1V1"/>
<dbReference type="Pfam" id="PF08241">
    <property type="entry name" value="Methyltransf_11"/>
    <property type="match status" value="1"/>
</dbReference>
<dbReference type="EMBL" id="JABBNB010000046">
    <property type="protein sequence ID" value="NMO04990.1"/>
    <property type="molecule type" value="Genomic_DNA"/>
</dbReference>
<accession>A0A848L1V1</accession>
<protein>
    <submittedName>
        <fullName evidence="2">Class I SAM-dependent methyltransferase</fullName>
    </submittedName>
</protein>
<proteinExistence type="predicted"/>
<dbReference type="RefSeq" id="WP_170197494.1">
    <property type="nucleotide sequence ID" value="NZ_JABBNB010000046.1"/>
</dbReference>
<dbReference type="Proteomes" id="UP000550729">
    <property type="component" value="Unassembled WGS sequence"/>
</dbReference>
<sequence>MTAFPQISAYFQAALGPTMRARRRDGRVDIHHGLNAESISDAAMIAGLLTLIDDGMLSGQDAFEAAAVAVVESVPHRDPWSCFYRNTLAELREHRSPFAPVHARARSELVGTSVLEVGSCFGFLALGSAQDGFDVTACDISPGAVSMLSAAASTLKIPMSAQLGDARGLPFDDDTFDTVTLIHLLEHLDEPDVAQALREALRVARDRVVVAVPYEAKPSPHFGHLQTLRDSDLRRWASMVEHDGVRIFDDHGGWLVLTPAGAPASAASTACRLVGV</sequence>
<gene>
    <name evidence="2" type="ORF">HH308_27590</name>
</gene>
<dbReference type="SUPFAM" id="SSF53335">
    <property type="entry name" value="S-adenosyl-L-methionine-dependent methyltransferases"/>
    <property type="match status" value="1"/>
</dbReference>
<evidence type="ECO:0000259" key="1">
    <source>
        <dbReference type="Pfam" id="PF08241"/>
    </source>
</evidence>
<keyword evidence="3" id="KW-1185">Reference proteome</keyword>
<evidence type="ECO:0000313" key="3">
    <source>
        <dbReference type="Proteomes" id="UP000550729"/>
    </source>
</evidence>
<feature type="domain" description="Methyltransferase type 11" evidence="1">
    <location>
        <begin position="115"/>
        <end position="206"/>
    </location>
</feature>
<dbReference type="Gene3D" id="3.40.50.150">
    <property type="entry name" value="Vaccinia Virus protein VP39"/>
    <property type="match status" value="1"/>
</dbReference>
<dbReference type="InterPro" id="IPR013216">
    <property type="entry name" value="Methyltransf_11"/>
</dbReference>